<sequence>MLIAEKWCVAGLAASLRFVLKQAVEKNNDVLAKKLLGFRLGCLQSCSEIPWSDYPKAVHPQEGNLPLSRLQRKCQQLENMIHAVLRIAKPGHKIVDFCAADQTHGADHPSTAQGQLCMRLVDGDRLLHAQQLGYSTELHLMVPPSCSPKNHILIGTRT</sequence>
<organism evidence="1">
    <name type="scientific">Hyalella azteca</name>
    <name type="common">Amphipod</name>
    <dbReference type="NCBI Taxonomy" id="294128"/>
    <lineage>
        <taxon>Eukaryota</taxon>
        <taxon>Metazoa</taxon>
        <taxon>Ecdysozoa</taxon>
        <taxon>Arthropoda</taxon>
        <taxon>Crustacea</taxon>
        <taxon>Multicrustacea</taxon>
        <taxon>Malacostraca</taxon>
        <taxon>Eumalacostraca</taxon>
        <taxon>Peracarida</taxon>
        <taxon>Amphipoda</taxon>
        <taxon>Senticaudata</taxon>
        <taxon>Talitrida</taxon>
        <taxon>Talitroidea</taxon>
        <taxon>Hyalellidae</taxon>
        <taxon>Hyalella</taxon>
    </lineage>
</organism>
<dbReference type="Proteomes" id="UP000711488">
    <property type="component" value="Unassembled WGS sequence"/>
</dbReference>
<reference evidence="1" key="1">
    <citation type="submission" date="2014-08" db="EMBL/GenBank/DDBJ databases">
        <authorList>
            <person name="Murali S."/>
            <person name="Richards S."/>
            <person name="Bandaranaike D."/>
            <person name="Bellair M."/>
            <person name="Blankenburg K."/>
            <person name="Chao H."/>
            <person name="Dinh H."/>
            <person name="Doddapaneni H."/>
            <person name="Dugan-Rocha S."/>
            <person name="Elkadiri S."/>
            <person name="Gnanaolivu R."/>
            <person name="Hughes D."/>
            <person name="Lee S."/>
            <person name="Li M."/>
            <person name="Ming W."/>
            <person name="Munidasa M."/>
            <person name="Muniz J."/>
            <person name="Nguyen L."/>
            <person name="Osuji N."/>
            <person name="Pu L.-L."/>
            <person name="Puazo M."/>
            <person name="Skinner E."/>
            <person name="Qu C."/>
            <person name="Quiroz J."/>
            <person name="Raj R."/>
            <person name="Weissenberger G."/>
            <person name="Xin Y."/>
            <person name="Zou X."/>
            <person name="Han Y."/>
            <person name="Worley K."/>
            <person name="Muzny D."/>
            <person name="Gibbs R."/>
        </authorList>
    </citation>
    <scope>NUCLEOTIDE SEQUENCE</scope>
    <source>
        <strain evidence="1">HAZT.00-mixed</strain>
        <tissue evidence="1">Whole organism</tissue>
    </source>
</reference>
<evidence type="ECO:0000313" key="1">
    <source>
        <dbReference type="EMBL" id="KAA0203675.1"/>
    </source>
</evidence>
<accession>A0A6A0HFS3</accession>
<reference evidence="1" key="3">
    <citation type="submission" date="2019-06" db="EMBL/GenBank/DDBJ databases">
        <authorList>
            <person name="Poynton C."/>
            <person name="Hasenbein S."/>
            <person name="Benoit J.B."/>
            <person name="Sepulveda M.S."/>
            <person name="Poelchau M.F."/>
            <person name="Murali S.C."/>
            <person name="Chen S."/>
            <person name="Glastad K.M."/>
            <person name="Werren J.H."/>
            <person name="Vineis J.H."/>
            <person name="Bowen J.L."/>
            <person name="Friedrich M."/>
            <person name="Jones J."/>
            <person name="Robertson H.M."/>
            <person name="Feyereisen R."/>
            <person name="Mechler-Hickson A."/>
            <person name="Mathers N."/>
            <person name="Lee C.E."/>
            <person name="Colbourne J.K."/>
            <person name="Biales A."/>
            <person name="Johnston J.S."/>
            <person name="Wellborn G.A."/>
            <person name="Rosendale A.J."/>
            <person name="Cridge A.G."/>
            <person name="Munoz-Torres M.C."/>
            <person name="Bain P.A."/>
            <person name="Manny A.R."/>
            <person name="Major K.M."/>
            <person name="Lambert F.N."/>
            <person name="Vulpe C.D."/>
            <person name="Tuck P."/>
            <person name="Blalock B.J."/>
            <person name="Lin Y.-Y."/>
            <person name="Smith M.E."/>
            <person name="Ochoa-Acuna H."/>
            <person name="Chen M.-J.M."/>
            <person name="Childers C.P."/>
            <person name="Qu J."/>
            <person name="Dugan S."/>
            <person name="Lee S.L."/>
            <person name="Chao H."/>
            <person name="Dinh H."/>
            <person name="Han Y."/>
            <person name="Doddapaneni H."/>
            <person name="Worley K.C."/>
            <person name="Muzny D.M."/>
            <person name="Gibbs R.A."/>
            <person name="Richards S."/>
        </authorList>
    </citation>
    <scope>NUCLEOTIDE SEQUENCE</scope>
    <source>
        <strain evidence="1">HAZT.00-mixed</strain>
        <tissue evidence="1">Whole organism</tissue>
    </source>
</reference>
<dbReference type="PANTHER" id="PTHR13369">
    <property type="match status" value="1"/>
</dbReference>
<dbReference type="PANTHER" id="PTHR13369:SF0">
    <property type="entry name" value="GLUTATHIONE S-TRANSFERASE C-TERMINAL DOMAIN-CONTAINING PROTEIN"/>
    <property type="match status" value="1"/>
</dbReference>
<name>A0A6A0HFS3_HYAAZ</name>
<protein>
    <submittedName>
        <fullName evidence="1">Uncharacterized protein</fullName>
    </submittedName>
</protein>
<reference evidence="1" key="2">
    <citation type="journal article" date="2018" name="Environ. Sci. Technol.">
        <title>The Toxicogenome of Hyalella azteca: A Model for Sediment Ecotoxicology and Evolutionary Toxicology.</title>
        <authorList>
            <person name="Poynton H.C."/>
            <person name="Hasenbein S."/>
            <person name="Benoit J.B."/>
            <person name="Sepulveda M.S."/>
            <person name="Poelchau M.F."/>
            <person name="Hughes D.S.T."/>
            <person name="Murali S.C."/>
            <person name="Chen S."/>
            <person name="Glastad K.M."/>
            <person name="Goodisman M.A.D."/>
            <person name="Werren J.H."/>
            <person name="Vineis J.H."/>
            <person name="Bowen J.L."/>
            <person name="Friedrich M."/>
            <person name="Jones J."/>
            <person name="Robertson H.M."/>
            <person name="Feyereisen R."/>
            <person name="Mechler-Hickson A."/>
            <person name="Mathers N."/>
            <person name="Lee C.E."/>
            <person name="Colbourne J.K."/>
            <person name="Biales A."/>
            <person name="Johnston J.S."/>
            <person name="Wellborn G.A."/>
            <person name="Rosendale A.J."/>
            <person name="Cridge A.G."/>
            <person name="Munoz-Torres M.C."/>
            <person name="Bain P.A."/>
            <person name="Manny A.R."/>
            <person name="Major K.M."/>
            <person name="Lambert F.N."/>
            <person name="Vulpe C.D."/>
            <person name="Tuck P."/>
            <person name="Blalock B.J."/>
            <person name="Lin Y.Y."/>
            <person name="Smith M.E."/>
            <person name="Ochoa-Acuna H."/>
            <person name="Chen M.M."/>
            <person name="Childers C.P."/>
            <person name="Qu J."/>
            <person name="Dugan S."/>
            <person name="Lee S.L."/>
            <person name="Chao H."/>
            <person name="Dinh H."/>
            <person name="Han Y."/>
            <person name="Doddapaneni H."/>
            <person name="Worley K.C."/>
            <person name="Muzny D.M."/>
            <person name="Gibbs R.A."/>
            <person name="Richards S."/>
        </authorList>
    </citation>
    <scope>NUCLEOTIDE SEQUENCE</scope>
    <source>
        <strain evidence="1">HAZT.00-mixed</strain>
        <tissue evidence="1">Whole organism</tissue>
    </source>
</reference>
<dbReference type="OrthoDB" id="206598at2759"/>
<dbReference type="GO" id="GO:0005737">
    <property type="term" value="C:cytoplasm"/>
    <property type="evidence" value="ECO:0007669"/>
    <property type="project" value="TreeGrafter"/>
</dbReference>
<comment type="caution">
    <text evidence="1">The sequence shown here is derived from an EMBL/GenBank/DDBJ whole genome shotgun (WGS) entry which is preliminary data.</text>
</comment>
<dbReference type="AlphaFoldDB" id="A0A6A0HFS3"/>
<proteinExistence type="predicted"/>
<dbReference type="EMBL" id="JQDR03001112">
    <property type="protein sequence ID" value="KAA0203675.1"/>
    <property type="molecule type" value="Genomic_DNA"/>
</dbReference>
<gene>
    <name evidence="1" type="ORF">HAZT_HAZT008198</name>
</gene>